<keyword evidence="2" id="KW-0812">Transmembrane</keyword>
<dbReference type="AlphaFoldDB" id="X8DRM5"/>
<proteinExistence type="predicted"/>
<feature type="region of interest" description="Disordered" evidence="1">
    <location>
        <begin position="335"/>
        <end position="371"/>
    </location>
</feature>
<organism evidence="3 4">
    <name type="scientific">Mycobacteroides abscessus subsp. bolletii 1513</name>
    <dbReference type="NCBI Taxonomy" id="1299321"/>
    <lineage>
        <taxon>Bacteria</taxon>
        <taxon>Bacillati</taxon>
        <taxon>Actinomycetota</taxon>
        <taxon>Actinomycetes</taxon>
        <taxon>Mycobacteriales</taxon>
        <taxon>Mycobacteriaceae</taxon>
        <taxon>Mycobacteroides</taxon>
        <taxon>Mycobacteroides abscessus</taxon>
    </lineage>
</organism>
<evidence type="ECO:0000256" key="1">
    <source>
        <dbReference type="SAM" id="MobiDB-lite"/>
    </source>
</evidence>
<keyword evidence="2" id="KW-0472">Membrane</keyword>
<gene>
    <name evidence="3" type="ORF">I540_3427</name>
</gene>
<reference evidence="3 4" key="1">
    <citation type="submission" date="2013-12" db="EMBL/GenBank/DDBJ databases">
        <authorList>
            <person name="Zelazny A."/>
            <person name="Olivier K."/>
            <person name="Holland S."/>
            <person name="Lenaerts A."/>
            <person name="Ordway D."/>
            <person name="DeGroote M.A."/>
            <person name="Parker T."/>
            <person name="Sizemore C."/>
            <person name="Tallon L.J."/>
            <person name="Sadzewicz L.K."/>
            <person name="Sengamalay N."/>
            <person name="Fraser C.M."/>
            <person name="Hine E."/>
            <person name="Shefchek K.A."/>
            <person name="Das S.P."/>
            <person name="Tettelin H."/>
        </authorList>
    </citation>
    <scope>NUCLEOTIDE SEQUENCE [LARGE SCALE GENOMIC DNA]</scope>
    <source>
        <strain evidence="3 4">1513</strain>
    </source>
</reference>
<feature type="compositionally biased region" description="Polar residues" evidence="1">
    <location>
        <begin position="342"/>
        <end position="371"/>
    </location>
</feature>
<evidence type="ECO:0000313" key="3">
    <source>
        <dbReference type="EMBL" id="EUA70328.1"/>
    </source>
</evidence>
<evidence type="ECO:0000313" key="4">
    <source>
        <dbReference type="Proteomes" id="UP000023351"/>
    </source>
</evidence>
<comment type="caution">
    <text evidence="3">The sequence shown here is derived from an EMBL/GenBank/DDBJ whole genome shotgun (WGS) entry which is preliminary data.</text>
</comment>
<accession>X8DRM5</accession>
<name>X8DRM5_9MYCO</name>
<sequence length="371" mass="37836">MTTVPSPAEDTAMRMWEFPEENPEPPARWGKYVPGEPQLRAAAFGTLVGLLVAVLMGAAYAAQPGASLWALNKTIFPTHSQDIAVRAVVSDLKNAQDILGNNKQPSPDQLTQARSSLNEAKQGLEFVSDSDERTSLQNLYLQLNQQLRQYTPEQAQQLPALPAPPGVNTDTNLAANIGPAAPASSPPPSWGYATAASAPAPAAESYLVPPPAGIPVDPVPGWPAPVAPPLTPNLLDLGVMTHPGPCCTDTTSWIGSTGGYPDSTGTDTTSWASTGGAMTAGVTTGGAMTAGVTTGMATTGRDTTATAAIATAAMSGGRSTTTTPATRGGMTATTLTASTTTGNSRTPIPSTAGASGTSHMESTRPSTEIGI</sequence>
<protein>
    <recommendedName>
        <fullName evidence="5">Anti-sigma-D factor RsdA sigma factor binding region domain-containing protein</fullName>
    </recommendedName>
</protein>
<evidence type="ECO:0008006" key="5">
    <source>
        <dbReference type="Google" id="ProtNLM"/>
    </source>
</evidence>
<feature type="transmembrane region" description="Helical" evidence="2">
    <location>
        <begin position="41"/>
        <end position="62"/>
    </location>
</feature>
<evidence type="ECO:0000256" key="2">
    <source>
        <dbReference type="SAM" id="Phobius"/>
    </source>
</evidence>
<dbReference type="EMBL" id="JAOJ01000002">
    <property type="protein sequence ID" value="EUA70328.1"/>
    <property type="molecule type" value="Genomic_DNA"/>
</dbReference>
<dbReference type="Proteomes" id="UP000023351">
    <property type="component" value="Unassembled WGS sequence"/>
</dbReference>
<keyword evidence="2" id="KW-1133">Transmembrane helix</keyword>